<dbReference type="EMBL" id="JQGA01000915">
    <property type="protein sequence ID" value="KGO71935.1"/>
    <property type="molecule type" value="Genomic_DNA"/>
</dbReference>
<evidence type="ECO:0000313" key="3">
    <source>
        <dbReference type="Proteomes" id="UP000030104"/>
    </source>
</evidence>
<reference evidence="2 3" key="1">
    <citation type="journal article" date="2015" name="Mol. Plant Microbe Interact.">
        <title>Genome, transcriptome, and functional analyses of Penicillium expansum provide new insights into secondary metabolism and pathogenicity.</title>
        <authorList>
            <person name="Ballester A.R."/>
            <person name="Marcet-Houben M."/>
            <person name="Levin E."/>
            <person name="Sela N."/>
            <person name="Selma-Lazaro C."/>
            <person name="Carmona L."/>
            <person name="Wisniewski M."/>
            <person name="Droby S."/>
            <person name="Gonzalez-Candelas L."/>
            <person name="Gabaldon T."/>
        </authorList>
    </citation>
    <scope>NUCLEOTIDE SEQUENCE [LARGE SCALE GENOMIC DNA]</scope>
    <source>
        <strain evidence="2 3">PHI-1</strain>
    </source>
</reference>
<protein>
    <submittedName>
        <fullName evidence="2">Uncharacterized protein</fullName>
    </submittedName>
</protein>
<proteinExistence type="predicted"/>
<name>A0A0A2L5P5_PENIT</name>
<feature type="region of interest" description="Disordered" evidence="1">
    <location>
        <begin position="1"/>
        <end position="29"/>
    </location>
</feature>
<evidence type="ECO:0000313" key="2">
    <source>
        <dbReference type="EMBL" id="KGO71935.1"/>
    </source>
</evidence>
<dbReference type="AlphaFoldDB" id="A0A0A2L5P5"/>
<feature type="compositionally biased region" description="Basic and acidic residues" evidence="1">
    <location>
        <begin position="1"/>
        <end position="10"/>
    </location>
</feature>
<gene>
    <name evidence="2" type="ORF">PITC_026550</name>
</gene>
<evidence type="ECO:0000256" key="1">
    <source>
        <dbReference type="SAM" id="MobiDB-lite"/>
    </source>
</evidence>
<sequence>MIVGTRERDNRGRHRHRVPGCGRPQAPVDPEMVMDKLENRRFAILMVDKRCLADLTVLCMTPKEPVVLTWGNGVTPA</sequence>
<keyword evidence="3" id="KW-1185">Reference proteome</keyword>
<comment type="caution">
    <text evidence="2">The sequence shown here is derived from an EMBL/GenBank/DDBJ whole genome shotgun (WGS) entry which is preliminary data.</text>
</comment>
<organism evidence="2 3">
    <name type="scientific">Penicillium italicum</name>
    <name type="common">Blue mold</name>
    <dbReference type="NCBI Taxonomy" id="40296"/>
    <lineage>
        <taxon>Eukaryota</taxon>
        <taxon>Fungi</taxon>
        <taxon>Dikarya</taxon>
        <taxon>Ascomycota</taxon>
        <taxon>Pezizomycotina</taxon>
        <taxon>Eurotiomycetes</taxon>
        <taxon>Eurotiomycetidae</taxon>
        <taxon>Eurotiales</taxon>
        <taxon>Aspergillaceae</taxon>
        <taxon>Penicillium</taxon>
    </lineage>
</organism>
<dbReference type="Proteomes" id="UP000030104">
    <property type="component" value="Unassembled WGS sequence"/>
</dbReference>
<dbReference type="HOGENOM" id="CLU_2638834_0_0_1"/>
<accession>A0A0A2L5P5</accession>